<evidence type="ECO:0000313" key="9">
    <source>
        <dbReference type="EMBL" id="KPQ35246.1"/>
    </source>
</evidence>
<comment type="caution">
    <text evidence="9">The sequence shown here is derived from an EMBL/GenBank/DDBJ whole genome shotgun (WGS) entry which is preliminary data.</text>
</comment>
<sequence>MATKSVQEQIVQNQAADTQALSLSENASRRLVQRAWLVVGILFIAVGITFWGTHAMEAKDPYIHSVLELTGDIERGQDLFTLNCATCHGITAGGEVGPDLHDVSERKSRVALIQQVISGKTPPMPQFQPGPKDMADLLSFLETL</sequence>
<dbReference type="PATRIC" id="fig|1666911.3.peg.449"/>
<dbReference type="Proteomes" id="UP000050465">
    <property type="component" value="Unassembled WGS sequence"/>
</dbReference>
<feature type="transmembrane region" description="Helical" evidence="7">
    <location>
        <begin position="35"/>
        <end position="53"/>
    </location>
</feature>
<evidence type="ECO:0000313" key="10">
    <source>
        <dbReference type="Proteomes" id="UP000050465"/>
    </source>
</evidence>
<dbReference type="PANTHER" id="PTHR37823:SF1">
    <property type="entry name" value="CYTOCHROME C-553-LIKE"/>
    <property type="match status" value="1"/>
</dbReference>
<dbReference type="AlphaFoldDB" id="A0A0P8C1Y8"/>
<name>A0A0P8C1Y8_9CYAN</name>
<dbReference type="InterPro" id="IPR036909">
    <property type="entry name" value="Cyt_c-like_dom_sf"/>
</dbReference>
<feature type="domain" description="Cytochrome c" evidence="8">
    <location>
        <begin position="71"/>
        <end position="144"/>
    </location>
</feature>
<dbReference type="PANTHER" id="PTHR37823">
    <property type="entry name" value="CYTOCHROME C-553-LIKE"/>
    <property type="match status" value="1"/>
</dbReference>
<dbReference type="GO" id="GO:0046872">
    <property type="term" value="F:metal ion binding"/>
    <property type="evidence" value="ECO:0007669"/>
    <property type="project" value="UniProtKB-KW"/>
</dbReference>
<evidence type="ECO:0000256" key="4">
    <source>
        <dbReference type="ARBA" id="ARBA00022982"/>
    </source>
</evidence>
<evidence type="ECO:0000259" key="8">
    <source>
        <dbReference type="PROSITE" id="PS51007"/>
    </source>
</evidence>
<keyword evidence="7" id="KW-0812">Transmembrane</keyword>
<proteinExistence type="predicted"/>
<protein>
    <submittedName>
        <fullName evidence="9">Monocytochrome c</fullName>
    </submittedName>
</protein>
<keyword evidence="2 6" id="KW-0349">Heme</keyword>
<organism evidence="9 10">
    <name type="scientific">Phormidesmis priestleyi Ana</name>
    <dbReference type="NCBI Taxonomy" id="1666911"/>
    <lineage>
        <taxon>Bacteria</taxon>
        <taxon>Bacillati</taxon>
        <taxon>Cyanobacteriota</taxon>
        <taxon>Cyanophyceae</taxon>
        <taxon>Leptolyngbyales</taxon>
        <taxon>Leptolyngbyaceae</taxon>
        <taxon>Phormidesmis</taxon>
    </lineage>
</organism>
<keyword evidence="7" id="KW-0472">Membrane</keyword>
<accession>A0A0P8C1Y8</accession>
<gene>
    <name evidence="9" type="ORF">HLUCCA11_11175</name>
</gene>
<reference evidence="9 10" key="1">
    <citation type="submission" date="2015-09" db="EMBL/GenBank/DDBJ databases">
        <title>Identification and resolution of microdiversity through metagenomic sequencing of parallel consortia.</title>
        <authorList>
            <person name="Nelson W.C."/>
            <person name="Romine M.F."/>
            <person name="Lindemann S.R."/>
        </authorList>
    </citation>
    <scope>NUCLEOTIDE SEQUENCE [LARGE SCALE GENOMIC DNA]</scope>
    <source>
        <strain evidence="9">Ana</strain>
    </source>
</reference>
<dbReference type="GO" id="GO:0009055">
    <property type="term" value="F:electron transfer activity"/>
    <property type="evidence" value="ECO:0007669"/>
    <property type="project" value="InterPro"/>
</dbReference>
<dbReference type="Gene3D" id="1.10.760.10">
    <property type="entry name" value="Cytochrome c-like domain"/>
    <property type="match status" value="1"/>
</dbReference>
<keyword evidence="4" id="KW-0249">Electron transport</keyword>
<evidence type="ECO:0000256" key="6">
    <source>
        <dbReference type="PROSITE-ProRule" id="PRU00433"/>
    </source>
</evidence>
<dbReference type="InterPro" id="IPR009056">
    <property type="entry name" value="Cyt_c-like_dom"/>
</dbReference>
<evidence type="ECO:0000256" key="7">
    <source>
        <dbReference type="SAM" id="Phobius"/>
    </source>
</evidence>
<dbReference type="PROSITE" id="PS51007">
    <property type="entry name" value="CYTC"/>
    <property type="match status" value="1"/>
</dbReference>
<dbReference type="Pfam" id="PF13442">
    <property type="entry name" value="Cytochrome_CBB3"/>
    <property type="match status" value="1"/>
</dbReference>
<dbReference type="InterPro" id="IPR051811">
    <property type="entry name" value="Cytochrome_c550/c551-like"/>
</dbReference>
<keyword evidence="5 6" id="KW-0408">Iron</keyword>
<dbReference type="SUPFAM" id="SSF46626">
    <property type="entry name" value="Cytochrome c"/>
    <property type="match status" value="1"/>
</dbReference>
<keyword evidence="3 6" id="KW-0479">Metal-binding</keyword>
<keyword evidence="1" id="KW-0813">Transport</keyword>
<evidence type="ECO:0000256" key="1">
    <source>
        <dbReference type="ARBA" id="ARBA00022448"/>
    </source>
</evidence>
<keyword evidence="7" id="KW-1133">Transmembrane helix</keyword>
<dbReference type="EMBL" id="LJZR01000013">
    <property type="protein sequence ID" value="KPQ35246.1"/>
    <property type="molecule type" value="Genomic_DNA"/>
</dbReference>
<evidence type="ECO:0000256" key="3">
    <source>
        <dbReference type="ARBA" id="ARBA00022723"/>
    </source>
</evidence>
<evidence type="ECO:0000256" key="5">
    <source>
        <dbReference type="ARBA" id="ARBA00023004"/>
    </source>
</evidence>
<dbReference type="STRING" id="1666911.HLUCCA11_11175"/>
<dbReference type="GO" id="GO:0020037">
    <property type="term" value="F:heme binding"/>
    <property type="evidence" value="ECO:0007669"/>
    <property type="project" value="InterPro"/>
</dbReference>
<evidence type="ECO:0000256" key="2">
    <source>
        <dbReference type="ARBA" id="ARBA00022617"/>
    </source>
</evidence>